<accession>A0A4R6ZNT3</accession>
<name>A0A4R6ZNT3_9LIST</name>
<gene>
    <name evidence="1" type="ORF">DFP96_103291</name>
</gene>
<reference evidence="1 2" key="1">
    <citation type="submission" date="2019-03" db="EMBL/GenBank/DDBJ databases">
        <title>Genomic Encyclopedia of Type Strains, Phase III (KMG-III): the genomes of soil and plant-associated and newly described type strains.</title>
        <authorList>
            <person name="Whitman W."/>
        </authorList>
    </citation>
    <scope>NUCLEOTIDE SEQUENCE [LARGE SCALE GENOMIC DNA]</scope>
    <source>
        <strain evidence="1 2">CECT 7972</strain>
    </source>
</reference>
<evidence type="ECO:0000313" key="2">
    <source>
        <dbReference type="Proteomes" id="UP000295558"/>
    </source>
</evidence>
<proteinExistence type="predicted"/>
<comment type="caution">
    <text evidence="1">The sequence shown here is derived from an EMBL/GenBank/DDBJ whole genome shotgun (WGS) entry which is preliminary data.</text>
</comment>
<dbReference type="RefSeq" id="WP_243832109.1">
    <property type="nucleotide sequence ID" value="NZ_SNZK01000003.1"/>
</dbReference>
<evidence type="ECO:0000313" key="1">
    <source>
        <dbReference type="EMBL" id="TDR54191.1"/>
    </source>
</evidence>
<dbReference type="STRING" id="1265846.PROCOU_01472"/>
<sequence>MESYLTLSEYNAQGFERIEDQDHFDKLLSKASAVLDNTTRRFYVFEELESDYPYRKEAFKKALGCQIEYFLETGELTTESLNNSPQNVAIGSTSISNTSKFNAAGKNESKSIISDDIYIYLEGTGLLSRGVC</sequence>
<dbReference type="Proteomes" id="UP000295558">
    <property type="component" value="Unassembled WGS sequence"/>
</dbReference>
<dbReference type="AlphaFoldDB" id="A0A4R6ZNT3"/>
<keyword evidence="2" id="KW-1185">Reference proteome</keyword>
<dbReference type="EMBL" id="SNZK01000003">
    <property type="protein sequence ID" value="TDR54191.1"/>
    <property type="molecule type" value="Genomic_DNA"/>
</dbReference>
<organism evidence="1 2">
    <name type="scientific">Listeria rocourtiae</name>
    <dbReference type="NCBI Taxonomy" id="647910"/>
    <lineage>
        <taxon>Bacteria</taxon>
        <taxon>Bacillati</taxon>
        <taxon>Bacillota</taxon>
        <taxon>Bacilli</taxon>
        <taxon>Bacillales</taxon>
        <taxon>Listeriaceae</taxon>
        <taxon>Listeria</taxon>
    </lineage>
</organism>
<protein>
    <submittedName>
        <fullName evidence="1">Uncharacterized protein</fullName>
    </submittedName>
</protein>